<dbReference type="EMBL" id="MJEQ01001044">
    <property type="protein sequence ID" value="OIT32517.1"/>
    <property type="molecule type" value="Genomic_DNA"/>
</dbReference>
<dbReference type="PANTHER" id="PTHR42898">
    <property type="entry name" value="TROPINONE REDUCTASE"/>
    <property type="match status" value="1"/>
</dbReference>
<dbReference type="Gramene" id="OIT32517">
    <property type="protein sequence ID" value="OIT32517"/>
    <property type="gene ID" value="A4A49_08533"/>
</dbReference>
<dbReference type="PANTHER" id="PTHR42898:SF79">
    <property type="entry name" value="NAD(P)-BINDING ROSSMANN-FOLD PROTEIN"/>
    <property type="match status" value="1"/>
</dbReference>
<reference evidence="3" key="1">
    <citation type="submission" date="2016-11" db="EMBL/GenBank/DDBJ databases">
        <title>The genome of Nicotiana attenuata.</title>
        <authorList>
            <person name="Xu S."/>
            <person name="Brockmoeller T."/>
            <person name="Gaquerel E."/>
            <person name="Navarro A."/>
            <person name="Kuhl H."/>
            <person name="Gase K."/>
            <person name="Ling Z."/>
            <person name="Zhou W."/>
            <person name="Kreitzer C."/>
            <person name="Stanke M."/>
            <person name="Tang H."/>
            <person name="Lyons E."/>
            <person name="Pandey P."/>
            <person name="Pandey S.P."/>
            <person name="Timmermann B."/>
            <person name="Baldwin I.T."/>
        </authorList>
    </citation>
    <scope>NUCLEOTIDE SEQUENCE [LARGE SCALE GENOMIC DNA]</scope>
    <source>
        <strain evidence="3">UT</strain>
    </source>
</reference>
<dbReference type="InterPro" id="IPR020904">
    <property type="entry name" value="Sc_DH/Rdtase_CS"/>
</dbReference>
<dbReference type="Gene3D" id="3.40.50.720">
    <property type="entry name" value="NAD(P)-binding Rossmann-like Domain"/>
    <property type="match status" value="1"/>
</dbReference>
<gene>
    <name evidence="3" type="primary">TRNH_0</name>
    <name evidence="3" type="ORF">A4A49_08533</name>
</gene>
<dbReference type="Proteomes" id="UP000187609">
    <property type="component" value="Unassembled WGS sequence"/>
</dbReference>
<dbReference type="SUPFAM" id="SSF51735">
    <property type="entry name" value="NAD(P)-binding Rossmann-fold domains"/>
    <property type="match status" value="1"/>
</dbReference>
<dbReference type="Pfam" id="PF13561">
    <property type="entry name" value="adh_short_C2"/>
    <property type="match status" value="1"/>
</dbReference>
<evidence type="ECO:0000313" key="3">
    <source>
        <dbReference type="EMBL" id="OIT32517.1"/>
    </source>
</evidence>
<dbReference type="STRING" id="49451.A0A314KU52"/>
<dbReference type="InterPro" id="IPR036291">
    <property type="entry name" value="NAD(P)-bd_dom_sf"/>
</dbReference>
<evidence type="ECO:0000313" key="4">
    <source>
        <dbReference type="Proteomes" id="UP000187609"/>
    </source>
</evidence>
<dbReference type="PRINTS" id="PR00080">
    <property type="entry name" value="SDRFAMILY"/>
</dbReference>
<dbReference type="CDD" id="cd05329">
    <property type="entry name" value="TR_SDR_c"/>
    <property type="match status" value="1"/>
</dbReference>
<comment type="caution">
    <text evidence="3">The sequence shown here is derived from an EMBL/GenBank/DDBJ whole genome shotgun (WGS) entry which is preliminary data.</text>
</comment>
<dbReference type="PROSITE" id="PS00061">
    <property type="entry name" value="ADH_SHORT"/>
    <property type="match status" value="1"/>
</dbReference>
<proteinExistence type="predicted"/>
<keyword evidence="4" id="KW-1185">Reference proteome</keyword>
<keyword evidence="1" id="KW-0521">NADP</keyword>
<dbReference type="AlphaFoldDB" id="A0A314KU52"/>
<dbReference type="FunFam" id="3.40.50.720:FF:000084">
    <property type="entry name" value="Short-chain dehydrogenase reductase"/>
    <property type="match status" value="1"/>
</dbReference>
<name>A0A314KU52_NICAT</name>
<protein>
    <submittedName>
        <fullName evidence="3">Tropinone reductase-like protein</fullName>
    </submittedName>
</protein>
<dbReference type="SMR" id="A0A314KU52"/>
<dbReference type="PRINTS" id="PR00081">
    <property type="entry name" value="GDHRDH"/>
</dbReference>
<evidence type="ECO:0000256" key="2">
    <source>
        <dbReference type="ARBA" id="ARBA00023002"/>
    </source>
</evidence>
<dbReference type="InterPro" id="IPR002347">
    <property type="entry name" value="SDR_fam"/>
</dbReference>
<accession>A0A314KU52</accession>
<sequence>MAETEVCGGDRRWSLRGMTALVTGGTRGIGYAVVEELVNFGAEVYTCSRKQNDLDQCLEKWKGKGLKVSGSVCDLSSRSEREKLIESVTSCFNGKLNILVNNAGTSIPKEATNFTAEDYSIIMGTNFEASYHLCQLAHPFLKASGNGSIVFTSSVAGVIVIPFASIYAASKGAINQVTKNLACEWAKDNIRVNAVAPHIINTSLIEAVCQVPSQKENIESLIRRAPMKRAGEPSEVASMVTYLCLPTASYITGQIICVDGGFTVNGFA</sequence>
<dbReference type="KEGG" id="nau:109207232"/>
<keyword evidence="2" id="KW-0560">Oxidoreductase</keyword>
<dbReference type="GO" id="GO:0016616">
    <property type="term" value="F:oxidoreductase activity, acting on the CH-OH group of donors, NAD or NADP as acceptor"/>
    <property type="evidence" value="ECO:0007669"/>
    <property type="project" value="UniProtKB-ARBA"/>
</dbReference>
<evidence type="ECO:0000256" key="1">
    <source>
        <dbReference type="ARBA" id="ARBA00022857"/>
    </source>
</evidence>
<dbReference type="InterPro" id="IPR045000">
    <property type="entry name" value="TR"/>
</dbReference>
<organism evidence="3 4">
    <name type="scientific">Nicotiana attenuata</name>
    <name type="common">Coyote tobacco</name>
    <dbReference type="NCBI Taxonomy" id="49451"/>
    <lineage>
        <taxon>Eukaryota</taxon>
        <taxon>Viridiplantae</taxon>
        <taxon>Streptophyta</taxon>
        <taxon>Embryophyta</taxon>
        <taxon>Tracheophyta</taxon>
        <taxon>Spermatophyta</taxon>
        <taxon>Magnoliopsida</taxon>
        <taxon>eudicotyledons</taxon>
        <taxon>Gunneridae</taxon>
        <taxon>Pentapetalae</taxon>
        <taxon>asterids</taxon>
        <taxon>lamiids</taxon>
        <taxon>Solanales</taxon>
        <taxon>Solanaceae</taxon>
        <taxon>Nicotianoideae</taxon>
        <taxon>Nicotianeae</taxon>
        <taxon>Nicotiana</taxon>
    </lineage>
</organism>
<dbReference type="OrthoDB" id="417891at2759"/>
<dbReference type="GeneID" id="109207232"/>